<feature type="compositionally biased region" description="Pro residues" evidence="1">
    <location>
        <begin position="46"/>
        <end position="64"/>
    </location>
</feature>
<name>A0A9N8HX02_9STRA</name>
<sequence length="148" mass="16261">MEQIYREMPASINEEGDGSSSKPWQVDLARKTYTHSRRFRRTKRVQPPPPPLAPPTPASPPPPVATISFQKETPTMMEKASPGLHVPRTSGRCDGDDEYPSDEECGFGGGCVSRSSSSPSSSYMGDESPTGMQGSRPARSYLYFYRPS</sequence>
<evidence type="ECO:0000313" key="3">
    <source>
        <dbReference type="Proteomes" id="UP001153069"/>
    </source>
</evidence>
<dbReference type="EMBL" id="CAICTM010002092">
    <property type="protein sequence ID" value="CAB9527860.1"/>
    <property type="molecule type" value="Genomic_DNA"/>
</dbReference>
<organism evidence="2 3">
    <name type="scientific">Seminavis robusta</name>
    <dbReference type="NCBI Taxonomy" id="568900"/>
    <lineage>
        <taxon>Eukaryota</taxon>
        <taxon>Sar</taxon>
        <taxon>Stramenopiles</taxon>
        <taxon>Ochrophyta</taxon>
        <taxon>Bacillariophyta</taxon>
        <taxon>Bacillariophyceae</taxon>
        <taxon>Bacillariophycidae</taxon>
        <taxon>Naviculales</taxon>
        <taxon>Naviculaceae</taxon>
        <taxon>Seminavis</taxon>
    </lineage>
</organism>
<evidence type="ECO:0000256" key="1">
    <source>
        <dbReference type="SAM" id="MobiDB-lite"/>
    </source>
</evidence>
<feature type="region of interest" description="Disordered" evidence="1">
    <location>
        <begin position="78"/>
        <end position="140"/>
    </location>
</feature>
<proteinExistence type="predicted"/>
<dbReference type="Proteomes" id="UP001153069">
    <property type="component" value="Unassembled WGS sequence"/>
</dbReference>
<accession>A0A9N8HX02</accession>
<feature type="compositionally biased region" description="Acidic residues" evidence="1">
    <location>
        <begin position="95"/>
        <end position="105"/>
    </location>
</feature>
<comment type="caution">
    <text evidence="2">The sequence shown here is derived from an EMBL/GenBank/DDBJ whole genome shotgun (WGS) entry which is preliminary data.</text>
</comment>
<feature type="region of interest" description="Disordered" evidence="1">
    <location>
        <begin position="1"/>
        <end position="66"/>
    </location>
</feature>
<evidence type="ECO:0000313" key="2">
    <source>
        <dbReference type="EMBL" id="CAB9527860.1"/>
    </source>
</evidence>
<dbReference type="AlphaFoldDB" id="A0A9N8HX02"/>
<feature type="compositionally biased region" description="Low complexity" evidence="1">
    <location>
        <begin position="112"/>
        <end position="128"/>
    </location>
</feature>
<protein>
    <submittedName>
        <fullName evidence="2">Uncharacterized protein</fullName>
    </submittedName>
</protein>
<keyword evidence="3" id="KW-1185">Reference proteome</keyword>
<feature type="compositionally biased region" description="Basic residues" evidence="1">
    <location>
        <begin position="32"/>
        <end position="44"/>
    </location>
</feature>
<gene>
    <name evidence="2" type="ORF">SEMRO_2094_G314150.1</name>
</gene>
<reference evidence="2" key="1">
    <citation type="submission" date="2020-06" db="EMBL/GenBank/DDBJ databases">
        <authorList>
            <consortium name="Plant Systems Biology data submission"/>
        </authorList>
    </citation>
    <scope>NUCLEOTIDE SEQUENCE</scope>
    <source>
        <strain evidence="2">D6</strain>
    </source>
</reference>